<name>A0A382Z6X1_9ZZZZ</name>
<dbReference type="InterPro" id="IPR005822">
    <property type="entry name" value="Ribosomal_uL13"/>
</dbReference>
<evidence type="ECO:0000256" key="2">
    <source>
        <dbReference type="ARBA" id="ARBA00022980"/>
    </source>
</evidence>
<dbReference type="Gene3D" id="3.90.1180.10">
    <property type="entry name" value="Ribosomal protein L13"/>
    <property type="match status" value="1"/>
</dbReference>
<dbReference type="CDD" id="cd00392">
    <property type="entry name" value="Ribosomal_L13"/>
    <property type="match status" value="1"/>
</dbReference>
<comment type="similarity">
    <text evidence="1">Belongs to the universal ribosomal protein uL13 family.</text>
</comment>
<dbReference type="InterPro" id="IPR036899">
    <property type="entry name" value="Ribosomal_uL13_sf"/>
</dbReference>
<keyword evidence="3" id="KW-0687">Ribonucleoprotein</keyword>
<dbReference type="Pfam" id="PF00572">
    <property type="entry name" value="Ribosomal_L13"/>
    <property type="match status" value="1"/>
</dbReference>
<evidence type="ECO:0008006" key="5">
    <source>
        <dbReference type="Google" id="ProtNLM"/>
    </source>
</evidence>
<dbReference type="GO" id="GO:0003735">
    <property type="term" value="F:structural constituent of ribosome"/>
    <property type="evidence" value="ECO:0007669"/>
    <property type="project" value="InterPro"/>
</dbReference>
<proteinExistence type="inferred from homology"/>
<accession>A0A382Z6X1</accession>
<dbReference type="NCBIfam" id="TIGR01066">
    <property type="entry name" value="rplM_bact"/>
    <property type="match status" value="1"/>
</dbReference>
<sequence>MKTFFAKKSDVVKKWVVIDATDKPLGRVASKAASIIRGKTKPIYTPHVDTGDNVIIINAAKVKLTGKKWDDKIYYHHTGWPGGIKSITAKEVLEKRPSDLLKKAIRGMLPKTRLGRTLNNNYRIYDNDQHPHESQNPELVAL</sequence>
<dbReference type="GO" id="GO:0017148">
    <property type="term" value="P:negative regulation of translation"/>
    <property type="evidence" value="ECO:0007669"/>
    <property type="project" value="TreeGrafter"/>
</dbReference>
<reference evidence="4" key="1">
    <citation type="submission" date="2018-05" db="EMBL/GenBank/DDBJ databases">
        <authorList>
            <person name="Lanie J.A."/>
            <person name="Ng W.-L."/>
            <person name="Kazmierczak K.M."/>
            <person name="Andrzejewski T.M."/>
            <person name="Davidsen T.M."/>
            <person name="Wayne K.J."/>
            <person name="Tettelin H."/>
            <person name="Glass J.I."/>
            <person name="Rusch D."/>
            <person name="Podicherti R."/>
            <person name="Tsui H.-C.T."/>
            <person name="Winkler M.E."/>
        </authorList>
    </citation>
    <scope>NUCLEOTIDE SEQUENCE</scope>
</reference>
<dbReference type="GO" id="GO:0006412">
    <property type="term" value="P:translation"/>
    <property type="evidence" value="ECO:0007669"/>
    <property type="project" value="InterPro"/>
</dbReference>
<dbReference type="GO" id="GO:0022625">
    <property type="term" value="C:cytosolic large ribosomal subunit"/>
    <property type="evidence" value="ECO:0007669"/>
    <property type="project" value="TreeGrafter"/>
</dbReference>
<gene>
    <name evidence="4" type="ORF">METZ01_LOCUS444108</name>
</gene>
<dbReference type="PIRSF" id="PIRSF002181">
    <property type="entry name" value="Ribosomal_L13"/>
    <property type="match status" value="1"/>
</dbReference>
<evidence type="ECO:0000256" key="1">
    <source>
        <dbReference type="ARBA" id="ARBA00006227"/>
    </source>
</evidence>
<dbReference type="AlphaFoldDB" id="A0A382Z6X1"/>
<dbReference type="PANTHER" id="PTHR11545:SF2">
    <property type="entry name" value="LARGE RIBOSOMAL SUBUNIT PROTEIN UL13M"/>
    <property type="match status" value="1"/>
</dbReference>
<dbReference type="SUPFAM" id="SSF52161">
    <property type="entry name" value="Ribosomal protein L13"/>
    <property type="match status" value="1"/>
</dbReference>
<dbReference type="GO" id="GO:0003729">
    <property type="term" value="F:mRNA binding"/>
    <property type="evidence" value="ECO:0007669"/>
    <property type="project" value="TreeGrafter"/>
</dbReference>
<dbReference type="FunFam" id="3.90.1180.10:FF:000001">
    <property type="entry name" value="50S ribosomal protein L13"/>
    <property type="match status" value="1"/>
</dbReference>
<evidence type="ECO:0000256" key="3">
    <source>
        <dbReference type="ARBA" id="ARBA00023274"/>
    </source>
</evidence>
<dbReference type="HAMAP" id="MF_01366">
    <property type="entry name" value="Ribosomal_uL13"/>
    <property type="match status" value="1"/>
</dbReference>
<protein>
    <recommendedName>
        <fullName evidence="5">50S ribosomal protein L13</fullName>
    </recommendedName>
</protein>
<keyword evidence="2" id="KW-0689">Ribosomal protein</keyword>
<organism evidence="4">
    <name type="scientific">marine metagenome</name>
    <dbReference type="NCBI Taxonomy" id="408172"/>
    <lineage>
        <taxon>unclassified sequences</taxon>
        <taxon>metagenomes</taxon>
        <taxon>ecological metagenomes</taxon>
    </lineage>
</organism>
<dbReference type="InterPro" id="IPR005823">
    <property type="entry name" value="Ribosomal_uL13_bac-type"/>
</dbReference>
<evidence type="ECO:0000313" key="4">
    <source>
        <dbReference type="EMBL" id="SVD91254.1"/>
    </source>
</evidence>
<dbReference type="EMBL" id="UINC01181523">
    <property type="protein sequence ID" value="SVD91254.1"/>
    <property type="molecule type" value="Genomic_DNA"/>
</dbReference>
<dbReference type="PANTHER" id="PTHR11545">
    <property type="entry name" value="RIBOSOMAL PROTEIN L13"/>
    <property type="match status" value="1"/>
</dbReference>